<dbReference type="GO" id="GO:0005829">
    <property type="term" value="C:cytosol"/>
    <property type="evidence" value="ECO:0007669"/>
    <property type="project" value="TreeGrafter"/>
</dbReference>
<dbReference type="HAMAP" id="MF_01963">
    <property type="entry name" value="MTAP"/>
    <property type="match status" value="1"/>
</dbReference>
<feature type="binding site" evidence="4">
    <location>
        <position position="12"/>
    </location>
    <ligand>
        <name>phosphate</name>
        <dbReference type="ChEBI" id="CHEBI:43474"/>
    </ligand>
</feature>
<dbReference type="EMBL" id="WESC01000010">
    <property type="protein sequence ID" value="KAB7739462.1"/>
    <property type="molecule type" value="Genomic_DNA"/>
</dbReference>
<dbReference type="InterPro" id="IPR000845">
    <property type="entry name" value="Nucleoside_phosphorylase_d"/>
</dbReference>
<dbReference type="AlphaFoldDB" id="A0A6N6VGP0"/>
<feature type="site" description="Important for substrate specificity" evidence="4">
    <location>
        <position position="226"/>
    </location>
</feature>
<name>A0A6N6VGP0_9HYPH</name>
<feature type="domain" description="Nucleoside phosphorylase" evidence="5">
    <location>
        <begin position="6"/>
        <end position="245"/>
    </location>
</feature>
<comment type="caution">
    <text evidence="6">The sequence shown here is derived from an EMBL/GenBank/DDBJ whole genome shotgun (WGS) entry which is preliminary data.</text>
</comment>
<dbReference type="CDD" id="cd09010">
    <property type="entry name" value="MTAP_SsMTAPII_like_MTIP"/>
    <property type="match status" value="1"/>
</dbReference>
<keyword evidence="2 4" id="KW-0808">Transferase</keyword>
<dbReference type="SUPFAM" id="SSF53167">
    <property type="entry name" value="Purine and uridine phosphorylases"/>
    <property type="match status" value="1"/>
</dbReference>
<comment type="pathway">
    <text evidence="4">Amino-acid biosynthesis; L-methionine biosynthesis via salvage pathway; S-methyl-5-thio-alpha-D-ribose 1-phosphate from S-methyl-5'-thioadenosine (phosphorylase route): step 1/1.</text>
</comment>
<feature type="site" description="Important for substrate specificity" evidence="4">
    <location>
        <position position="171"/>
    </location>
</feature>
<comment type="function">
    <text evidence="4">Catalyzes the reversible phosphorylation of S-methyl-5'-thioadenosine (MTA) to adenine and 5-methylthioribose-1-phosphate. Involved in the breakdown of MTA, a major by-product of polyamine biosynthesis. Responsible for the first step in the methionine salvage pathway after MTA has been generated from S-adenosylmethionine. Has broad substrate specificity with 6-aminopurine nucleosides as preferred substrates.</text>
</comment>
<dbReference type="PANTHER" id="PTHR42679:SF2">
    <property type="entry name" value="S-METHYL-5'-THIOADENOSINE PHOSPHORYLASE"/>
    <property type="match status" value="1"/>
</dbReference>
<evidence type="ECO:0000313" key="7">
    <source>
        <dbReference type="Proteomes" id="UP000468901"/>
    </source>
</evidence>
<dbReference type="UniPathway" id="UPA00904">
    <property type="reaction ID" value="UER00873"/>
</dbReference>
<evidence type="ECO:0000259" key="5">
    <source>
        <dbReference type="Pfam" id="PF01048"/>
    </source>
</evidence>
<gene>
    <name evidence="4" type="primary">mtnP</name>
    <name evidence="6" type="ORF">F2P47_12130</name>
</gene>
<comment type="similarity">
    <text evidence="4">Belongs to the PNP/MTAP phosphorylase family. MTAP subfamily.</text>
</comment>
<dbReference type="GO" id="GO:0017061">
    <property type="term" value="F:S-methyl-5-thioadenosine phosphorylase activity"/>
    <property type="evidence" value="ECO:0007669"/>
    <property type="project" value="UniProtKB-UniRule"/>
</dbReference>
<dbReference type="NCBIfam" id="NF006492">
    <property type="entry name" value="PRK08931.1"/>
    <property type="match status" value="1"/>
</dbReference>
<dbReference type="NCBIfam" id="TIGR01694">
    <property type="entry name" value="MTAP"/>
    <property type="match status" value="1"/>
</dbReference>
<keyword evidence="7" id="KW-1185">Reference proteome</keyword>
<sequence>MAKTVLGVIGGSGVYEFPGLKNERWEKVSSPWGEPSDELHFGELPTESGTVEMVFLPRHGRGHPHSPSSINYRANIDALKRVGVTDIISVSAVGSLKEELPPGTFVIVDQFIDRSFAREKSFFGEGFVAHVSMAQPVCPRLGDHLEKACKNNSIAYARGGTYLVMEGPQFSTLAESNLYRSWGCSVIGMTNMPEAKLAREAEICYATVAMVTDYDCWHPHHAHVEVSDVVRVLEENAGHARTVIRSVAASFGPERTPSPHGLDRVLDTALITAPAKRDPELVRKLDAVAGRVLHSS</sequence>
<feature type="binding site" evidence="4">
    <location>
        <position position="190"/>
    </location>
    <ligand>
        <name>phosphate</name>
        <dbReference type="ChEBI" id="CHEBI:43474"/>
    </ligand>
</feature>
<proteinExistence type="inferred from homology"/>
<feature type="binding site" evidence="4">
    <location>
        <begin position="91"/>
        <end position="92"/>
    </location>
    <ligand>
        <name>phosphate</name>
        <dbReference type="ChEBI" id="CHEBI:43474"/>
    </ligand>
</feature>
<dbReference type="Proteomes" id="UP000468901">
    <property type="component" value="Unassembled WGS sequence"/>
</dbReference>
<comment type="subunit">
    <text evidence="4">Homohexamer. Dimer of a homotrimer.</text>
</comment>
<evidence type="ECO:0000313" key="6">
    <source>
        <dbReference type="EMBL" id="KAB7739462.1"/>
    </source>
</evidence>
<dbReference type="Pfam" id="PF01048">
    <property type="entry name" value="PNP_UDP_1"/>
    <property type="match status" value="1"/>
</dbReference>
<feature type="binding site" evidence="4">
    <location>
        <begin position="58"/>
        <end position="59"/>
    </location>
    <ligand>
        <name>phosphate</name>
        <dbReference type="ChEBI" id="CHEBI:43474"/>
    </ligand>
</feature>
<feature type="binding site" evidence="4">
    <location>
        <position position="189"/>
    </location>
    <ligand>
        <name>substrate</name>
    </ligand>
</feature>
<dbReference type="FunFam" id="3.40.50.1580:FF:000012">
    <property type="entry name" value="Probable 6-oxopurine nucleoside phosphorylase"/>
    <property type="match status" value="1"/>
</dbReference>
<protein>
    <recommendedName>
        <fullName evidence="4">S-methyl-5'-thioadenosine phosphorylase</fullName>
        <ecNumber evidence="4">2.4.2.28</ecNumber>
    </recommendedName>
    <alternativeName>
        <fullName evidence="4">5'-methylthioadenosine phosphorylase</fullName>
        <shortName evidence="4">MTA phosphorylase</shortName>
        <shortName evidence="4">MTAP</shortName>
    </alternativeName>
</protein>
<keyword evidence="1 4" id="KW-0328">Glycosyltransferase</keyword>
<dbReference type="InterPro" id="IPR010044">
    <property type="entry name" value="MTAP"/>
</dbReference>
<dbReference type="EC" id="2.4.2.28" evidence="4"/>
<evidence type="ECO:0000256" key="1">
    <source>
        <dbReference type="ARBA" id="ARBA00022676"/>
    </source>
</evidence>
<evidence type="ECO:0000256" key="2">
    <source>
        <dbReference type="ARBA" id="ARBA00022679"/>
    </source>
</evidence>
<dbReference type="PANTHER" id="PTHR42679">
    <property type="entry name" value="S-METHYL-5'-THIOADENOSINE PHOSPHORYLASE"/>
    <property type="match status" value="1"/>
</dbReference>
<dbReference type="RefSeq" id="WP_152216634.1">
    <property type="nucleotide sequence ID" value="NZ_JBAQYD010000013.1"/>
</dbReference>
<dbReference type="GO" id="GO:0019509">
    <property type="term" value="P:L-methionine salvage from methylthioadenosine"/>
    <property type="evidence" value="ECO:0007669"/>
    <property type="project" value="UniProtKB-UniRule"/>
</dbReference>
<keyword evidence="3 4" id="KW-0660">Purine salvage</keyword>
<dbReference type="GO" id="GO:0006166">
    <property type="term" value="P:purine ribonucleoside salvage"/>
    <property type="evidence" value="ECO:0007669"/>
    <property type="project" value="UniProtKB-KW"/>
</dbReference>
<evidence type="ECO:0000256" key="3">
    <source>
        <dbReference type="ARBA" id="ARBA00022726"/>
    </source>
</evidence>
<comment type="catalytic activity">
    <reaction evidence="4">
        <text>S-methyl-5'-thioadenosine + phosphate = 5-(methylsulfanyl)-alpha-D-ribose 1-phosphate + adenine</text>
        <dbReference type="Rhea" id="RHEA:11852"/>
        <dbReference type="ChEBI" id="CHEBI:16708"/>
        <dbReference type="ChEBI" id="CHEBI:17509"/>
        <dbReference type="ChEBI" id="CHEBI:43474"/>
        <dbReference type="ChEBI" id="CHEBI:58533"/>
        <dbReference type="EC" id="2.4.2.28"/>
    </reaction>
</comment>
<accession>A0A6N6VGP0</accession>
<reference evidence="6 7" key="1">
    <citation type="submission" date="2019-09" db="EMBL/GenBank/DDBJ databases">
        <title>Parvibaculum sedimenti sp. nov., isolated from sediment.</title>
        <authorList>
            <person name="Wang Y."/>
        </authorList>
    </citation>
    <scope>NUCLEOTIDE SEQUENCE [LARGE SCALE GENOMIC DNA]</scope>
    <source>
        <strain evidence="6 7">HXT-9</strain>
    </source>
</reference>
<organism evidence="6 7">
    <name type="scientific">Parvibaculum sedimenti</name>
    <dbReference type="NCBI Taxonomy" id="2608632"/>
    <lineage>
        <taxon>Bacteria</taxon>
        <taxon>Pseudomonadati</taxon>
        <taxon>Pseudomonadota</taxon>
        <taxon>Alphaproteobacteria</taxon>
        <taxon>Hyphomicrobiales</taxon>
        <taxon>Parvibaculaceae</taxon>
        <taxon>Parvibaculum</taxon>
    </lineage>
</organism>
<dbReference type="InterPro" id="IPR035994">
    <property type="entry name" value="Nucleoside_phosphorylase_sf"/>
</dbReference>
<evidence type="ECO:0000256" key="4">
    <source>
        <dbReference type="HAMAP-Rule" id="MF_01963"/>
    </source>
</evidence>
<dbReference type="Gene3D" id="3.40.50.1580">
    <property type="entry name" value="Nucleoside phosphorylase domain"/>
    <property type="match status" value="1"/>
</dbReference>
<feature type="binding site" evidence="4">
    <location>
        <begin position="213"/>
        <end position="215"/>
    </location>
    <ligand>
        <name>substrate</name>
    </ligand>
</feature>